<dbReference type="Pfam" id="PF09994">
    <property type="entry name" value="T6SS_Tle1-like_cat"/>
    <property type="match status" value="1"/>
</dbReference>
<evidence type="ECO:0000313" key="2">
    <source>
        <dbReference type="EMBL" id="KAK6360140.1"/>
    </source>
</evidence>
<dbReference type="PANTHER" id="PTHR33840">
    <property type="match status" value="1"/>
</dbReference>
<protein>
    <recommendedName>
        <fullName evidence="1">T6SS Phospholipase effector Tle1-like catalytic domain-containing protein</fullName>
    </recommendedName>
</protein>
<evidence type="ECO:0000259" key="1">
    <source>
        <dbReference type="Pfam" id="PF09994"/>
    </source>
</evidence>
<gene>
    <name evidence="2" type="ORF">TWF730_006293</name>
</gene>
<dbReference type="Proteomes" id="UP001373714">
    <property type="component" value="Unassembled WGS sequence"/>
</dbReference>
<feature type="domain" description="T6SS Phospholipase effector Tle1-like catalytic" evidence="1">
    <location>
        <begin position="37"/>
        <end position="156"/>
    </location>
</feature>
<name>A0AAV9VDW0_9PEZI</name>
<comment type="caution">
    <text evidence="2">The sequence shown here is derived from an EMBL/GenBank/DDBJ whole genome shotgun (WGS) entry which is preliminary data.</text>
</comment>
<dbReference type="InterPro" id="IPR018712">
    <property type="entry name" value="Tle1-like_cat"/>
</dbReference>
<dbReference type="SUPFAM" id="SSF52540">
    <property type="entry name" value="P-loop containing nucleoside triphosphate hydrolases"/>
    <property type="match status" value="1"/>
</dbReference>
<proteinExistence type="predicted"/>
<keyword evidence="3" id="KW-1185">Reference proteome</keyword>
<sequence length="784" mass="88581">MRTLKPTTEEFDKLYWDSLRIYKGIRNKIDFHKNEAYLYLDTHTREAAKIKFIGVIDTVKAFNDGGLYDISQTPNIAHVRHALAILEDRNAFSPEKYSDLEKSSGANLPNQGALSDWQKRDTQTCIEAWFLGTHGDVGGSAIQDGWSLWPLQFLLSEAEASGLCLKFQPLRGAIQIQNPLDYAMPSQMDVTDDTETIQMPQSVPYKNGYSIRMWDLADVFNIPGFKLSESIAKSFLPTGERPITGLNDGSGNTNNGVVTVIHPSVHYHDDCTPLGILYINYLAVRSRIRADSKNITISWGELFWNRSFRQKVDLTLRNPRVLVCGVQGSAKSTLINVVSNNKQILTDAKAVVNNSQTPTPHDIETELLSTHTGFRFHDSRGWDSGTNDQFLLVKEFLKTRRSKVEFSEQLHCVWFCIEASQSRVNSVDRNLLKELDPEGVTIILVFTKCDKLFGECQEAAITEYEEENGCVGSLDAYSIPSELGPEIARRREIIYNIRKSTLIHEVKAILEVGPEVEAIFVSRNRRDTEQVTKLVALTRASRNSRVLRRIHNQAIKAHIDEVLPMACKEAAKFKSLRSEYPFMFVVDPTRVVSIEDGRRIRAKAESSLPKLFGLQIVEDARFDDLADIFATVNSRRNRAVEDFLASSSLKSLTLTIRRAVAQSFLESVQGLDPVVAAAVEIGSTGIGTALDFYRYKALLIELCLQILVYDRMVWFGSRQITKDTAARAWIRALQSAPDIEEILQKDLIRFMWADWELLLLKIVQKLKFVADEDDICVVRGEQNA</sequence>
<dbReference type="AlphaFoldDB" id="A0AAV9VDW0"/>
<dbReference type="PANTHER" id="PTHR33840:SF1">
    <property type="entry name" value="TLE1 PHOSPHOLIPASE DOMAIN-CONTAINING PROTEIN"/>
    <property type="match status" value="1"/>
</dbReference>
<dbReference type="EMBL" id="JAVHNS010000003">
    <property type="protein sequence ID" value="KAK6360140.1"/>
    <property type="molecule type" value="Genomic_DNA"/>
</dbReference>
<dbReference type="Gene3D" id="3.40.50.300">
    <property type="entry name" value="P-loop containing nucleotide triphosphate hydrolases"/>
    <property type="match status" value="1"/>
</dbReference>
<accession>A0AAV9VDW0</accession>
<reference evidence="2 3" key="1">
    <citation type="submission" date="2019-10" db="EMBL/GenBank/DDBJ databases">
        <authorList>
            <person name="Palmer J.M."/>
        </authorList>
    </citation>
    <scope>NUCLEOTIDE SEQUENCE [LARGE SCALE GENOMIC DNA]</scope>
    <source>
        <strain evidence="2 3">TWF730</strain>
    </source>
</reference>
<organism evidence="2 3">
    <name type="scientific">Orbilia blumenaviensis</name>
    <dbReference type="NCBI Taxonomy" id="1796055"/>
    <lineage>
        <taxon>Eukaryota</taxon>
        <taxon>Fungi</taxon>
        <taxon>Dikarya</taxon>
        <taxon>Ascomycota</taxon>
        <taxon>Pezizomycotina</taxon>
        <taxon>Orbiliomycetes</taxon>
        <taxon>Orbiliales</taxon>
        <taxon>Orbiliaceae</taxon>
        <taxon>Orbilia</taxon>
    </lineage>
</organism>
<evidence type="ECO:0000313" key="3">
    <source>
        <dbReference type="Proteomes" id="UP001373714"/>
    </source>
</evidence>
<dbReference type="InterPro" id="IPR027417">
    <property type="entry name" value="P-loop_NTPase"/>
</dbReference>